<feature type="transmembrane region" description="Helical" evidence="1">
    <location>
        <begin position="23"/>
        <end position="46"/>
    </location>
</feature>
<comment type="caution">
    <text evidence="2">The sequence shown here is derived from an EMBL/GenBank/DDBJ whole genome shotgun (WGS) entry which is preliminary data.</text>
</comment>
<dbReference type="Proteomes" id="UP000652761">
    <property type="component" value="Unassembled WGS sequence"/>
</dbReference>
<feature type="transmembrane region" description="Helical" evidence="1">
    <location>
        <begin position="224"/>
        <end position="249"/>
    </location>
</feature>
<evidence type="ECO:0000256" key="1">
    <source>
        <dbReference type="SAM" id="Phobius"/>
    </source>
</evidence>
<keyword evidence="1" id="KW-0472">Membrane</keyword>
<dbReference type="PANTHER" id="PTHR35307">
    <property type="entry name" value="PROTEIN, PUTATIVE-RELATED"/>
    <property type="match status" value="1"/>
</dbReference>
<evidence type="ECO:0000313" key="2">
    <source>
        <dbReference type="EMBL" id="MQM05769.1"/>
    </source>
</evidence>
<feature type="transmembrane region" description="Helical" evidence="1">
    <location>
        <begin position="119"/>
        <end position="144"/>
    </location>
</feature>
<sequence>MPGGCTANGSLNEANFGKPLPTIGLYVAAASLCCAAAMAVDTFLGFRSRRLWFPSKYFTLNAAILTILAVATKLPVDLNTSMPRAVDQLSKLSSTVLICTVMGNLMPSVGVIDNPVSNIVALAILVLTVIVNVAIQMGTGVIYVHLPEHSVIVFFILVLLILFISSALPISTTKKQLEKLYDIKHNQLKDDVDFQQADGCDKRKLEQRVERYWLMAHTSSPQYVLGRSATCTASGAFCLLSALVLVEAFLRSFMAGRSHFCEGTSDYGWSIVVVLLSQATAIIVGTIAPAFRWFTAVNYRRPDVGRWRDEFRVEHYWVQKLTELKEAPLISFQFRNWRCQKIIHNSKNLVLDLLIKAQIGVVLCSKVVRLLSILPVCCLNHGKKLDQNPSSVTVGLVNPENFVLHLEGEEALVKLITKHERRDTERWIKKGKKKRPKYLQSLIQERIESGRGFVWVGHIDRDEVSRLAPESRDPEHCWALPVVTLASIAVALPGVQQNSLKQLLSGVGEGLRYVRQIEKNLEAKGLLNQRKAADIIWFRLSLYNRWFDLDLRRLTPEPQSTKNVIQKLIDIGRDGVVEFLKIEDGTDKTKTLEWPPKVLAANCMYRLSSTIQQHCHKYSDMEAHLFCWLREAISDLLGACLTNLPRTIYMECFCSSIEVREESVRGAAFLLGEAEEIMSTLSESGVASSYPLEKAYVDGWRESGGSIRDWSCEYCPSLMRGRSNSSNARSTGPCSLSSWTTHVEVSIPTIV</sequence>
<dbReference type="OrthoDB" id="1915303at2759"/>
<feature type="transmembrane region" description="Helical" evidence="1">
    <location>
        <begin position="58"/>
        <end position="76"/>
    </location>
</feature>
<accession>A0A843W8I4</accession>
<keyword evidence="3" id="KW-1185">Reference proteome</keyword>
<feature type="transmembrane region" description="Helical" evidence="1">
    <location>
        <begin position="150"/>
        <end position="170"/>
    </location>
</feature>
<gene>
    <name evidence="2" type="ORF">Taro_038587</name>
</gene>
<proteinExistence type="predicted"/>
<keyword evidence="1" id="KW-1133">Transmembrane helix</keyword>
<reference evidence="2" key="1">
    <citation type="submission" date="2017-07" db="EMBL/GenBank/DDBJ databases">
        <title>Taro Niue Genome Assembly and Annotation.</title>
        <authorList>
            <person name="Atibalentja N."/>
            <person name="Keating K."/>
            <person name="Fields C.J."/>
        </authorList>
    </citation>
    <scope>NUCLEOTIDE SEQUENCE</scope>
    <source>
        <strain evidence="2">Niue_2</strain>
        <tissue evidence="2">Leaf</tissue>
    </source>
</reference>
<dbReference type="PANTHER" id="PTHR35307:SF3">
    <property type="entry name" value="DUF4220 DOMAIN-CONTAINING PROTEIN"/>
    <property type="match status" value="1"/>
</dbReference>
<dbReference type="EMBL" id="NMUH01003472">
    <property type="protein sequence ID" value="MQM05769.1"/>
    <property type="molecule type" value="Genomic_DNA"/>
</dbReference>
<dbReference type="AlphaFoldDB" id="A0A843W8I4"/>
<organism evidence="2 3">
    <name type="scientific">Colocasia esculenta</name>
    <name type="common">Wild taro</name>
    <name type="synonym">Arum esculentum</name>
    <dbReference type="NCBI Taxonomy" id="4460"/>
    <lineage>
        <taxon>Eukaryota</taxon>
        <taxon>Viridiplantae</taxon>
        <taxon>Streptophyta</taxon>
        <taxon>Embryophyta</taxon>
        <taxon>Tracheophyta</taxon>
        <taxon>Spermatophyta</taxon>
        <taxon>Magnoliopsida</taxon>
        <taxon>Liliopsida</taxon>
        <taxon>Araceae</taxon>
        <taxon>Aroideae</taxon>
        <taxon>Colocasieae</taxon>
        <taxon>Colocasia</taxon>
    </lineage>
</organism>
<protein>
    <submittedName>
        <fullName evidence="2">Uncharacterized protein</fullName>
    </submittedName>
</protein>
<feature type="transmembrane region" description="Helical" evidence="1">
    <location>
        <begin position="269"/>
        <end position="291"/>
    </location>
</feature>
<keyword evidence="1" id="KW-0812">Transmembrane</keyword>
<name>A0A843W8I4_COLES</name>
<evidence type="ECO:0000313" key="3">
    <source>
        <dbReference type="Proteomes" id="UP000652761"/>
    </source>
</evidence>